<dbReference type="Proteomes" id="UP000270342">
    <property type="component" value="Unassembled WGS sequence"/>
</dbReference>
<dbReference type="Gene3D" id="3.40.50.150">
    <property type="entry name" value="Vaccinia Virus protein VP39"/>
    <property type="match status" value="1"/>
</dbReference>
<accession>A0A494Y4R3</accession>
<dbReference type="SUPFAM" id="SSF53335">
    <property type="entry name" value="S-adenosyl-L-methionine-dependent methyltransferases"/>
    <property type="match status" value="1"/>
</dbReference>
<name>A0A494Y4R3_9BURK</name>
<gene>
    <name evidence="2" type="ORF">D7S86_06760</name>
</gene>
<feature type="domain" description="Methyltransferase type 11" evidence="1">
    <location>
        <begin position="121"/>
        <end position="169"/>
    </location>
</feature>
<comment type="caution">
    <text evidence="2">The sequence shown here is derived from an EMBL/GenBank/DDBJ whole genome shotgun (WGS) entry which is preliminary data.</text>
</comment>
<sequence>MSTPPVSDNPWDWLGAHDIRRFGEVILNPEERYRWCKATLICGLPYMWIHMAGPFRELMYSKLELRRGDKVLLIGESVETCGFENDIRARIGEEGEITTFDVIEQARTTTAAGVKGRSGRVGSWKYDYSQAFPDEHFDCVAVIQAIQHADDWRECGQDLLRVMKPGRVILLSEIGIGAHTRRIAEQDLHIEYWMDKLYRGSGRSGPEDVSYYSPAELLEAFDGLVRNPATFSWRGADLFWGVK</sequence>
<dbReference type="AlphaFoldDB" id="A0A494Y4R3"/>
<keyword evidence="2" id="KW-0808">Transferase</keyword>
<dbReference type="RefSeq" id="WP_121084814.1">
    <property type="nucleotide sequence ID" value="NZ_RBZU01000002.1"/>
</dbReference>
<dbReference type="GO" id="GO:0032259">
    <property type="term" value="P:methylation"/>
    <property type="evidence" value="ECO:0007669"/>
    <property type="project" value="UniProtKB-KW"/>
</dbReference>
<evidence type="ECO:0000313" key="3">
    <source>
        <dbReference type="Proteomes" id="UP000270342"/>
    </source>
</evidence>
<dbReference type="EMBL" id="RBZU01000002">
    <property type="protein sequence ID" value="RKP57641.1"/>
    <property type="molecule type" value="Genomic_DNA"/>
</dbReference>
<dbReference type="InterPro" id="IPR029063">
    <property type="entry name" value="SAM-dependent_MTases_sf"/>
</dbReference>
<evidence type="ECO:0000313" key="2">
    <source>
        <dbReference type="EMBL" id="RKP57641.1"/>
    </source>
</evidence>
<evidence type="ECO:0000259" key="1">
    <source>
        <dbReference type="Pfam" id="PF08241"/>
    </source>
</evidence>
<dbReference type="OrthoDB" id="8936324at2"/>
<keyword evidence="3" id="KW-1185">Reference proteome</keyword>
<keyword evidence="2" id="KW-0489">Methyltransferase</keyword>
<proteinExistence type="predicted"/>
<reference evidence="2 3" key="1">
    <citation type="submission" date="2018-10" db="EMBL/GenBank/DDBJ databases">
        <title>Robbsia sp. DHC34, isolated from soil.</title>
        <authorList>
            <person name="Gao Z.-H."/>
            <person name="Qiu L.-H."/>
        </authorList>
    </citation>
    <scope>NUCLEOTIDE SEQUENCE [LARGE SCALE GENOMIC DNA]</scope>
    <source>
        <strain evidence="2 3">DHC34</strain>
    </source>
</reference>
<dbReference type="InterPro" id="IPR013216">
    <property type="entry name" value="Methyltransf_11"/>
</dbReference>
<dbReference type="Pfam" id="PF08241">
    <property type="entry name" value="Methyltransf_11"/>
    <property type="match status" value="1"/>
</dbReference>
<organism evidence="2 3">
    <name type="scientific">Pararobbsia silviterrae</name>
    <dbReference type="NCBI Taxonomy" id="1792498"/>
    <lineage>
        <taxon>Bacteria</taxon>
        <taxon>Pseudomonadati</taxon>
        <taxon>Pseudomonadota</taxon>
        <taxon>Betaproteobacteria</taxon>
        <taxon>Burkholderiales</taxon>
        <taxon>Burkholderiaceae</taxon>
        <taxon>Pararobbsia</taxon>
    </lineage>
</organism>
<protein>
    <submittedName>
        <fullName evidence="2">Methyltransferase domain-containing protein</fullName>
    </submittedName>
</protein>
<dbReference type="GO" id="GO:0008757">
    <property type="term" value="F:S-adenosylmethionine-dependent methyltransferase activity"/>
    <property type="evidence" value="ECO:0007669"/>
    <property type="project" value="InterPro"/>
</dbReference>